<dbReference type="AlphaFoldDB" id="A0A7S2PFN7"/>
<name>A0A7S2PFN7_9STRA</name>
<accession>A0A7S2PFN7</accession>
<keyword evidence="1" id="KW-0812">Transmembrane</keyword>
<evidence type="ECO:0000313" key="2">
    <source>
        <dbReference type="EMBL" id="CAD9596956.1"/>
    </source>
</evidence>
<proteinExistence type="predicted"/>
<reference evidence="2" key="1">
    <citation type="submission" date="2021-01" db="EMBL/GenBank/DDBJ databases">
        <authorList>
            <person name="Corre E."/>
            <person name="Pelletier E."/>
            <person name="Niang G."/>
            <person name="Scheremetjew M."/>
            <person name="Finn R."/>
            <person name="Kale V."/>
            <person name="Holt S."/>
            <person name="Cochrane G."/>
            <person name="Meng A."/>
            <person name="Brown T."/>
            <person name="Cohen L."/>
        </authorList>
    </citation>
    <scope>NUCLEOTIDE SEQUENCE</scope>
    <source>
        <strain evidence="2">SM1012Den-03</strain>
    </source>
</reference>
<feature type="transmembrane region" description="Helical" evidence="1">
    <location>
        <begin position="385"/>
        <end position="407"/>
    </location>
</feature>
<feature type="transmembrane region" description="Helical" evidence="1">
    <location>
        <begin position="349"/>
        <end position="373"/>
    </location>
</feature>
<sequence length="418" mass="46488">MSLRYHTSRTSPPCLYLVVVAWTATVTSAFIHPVCTAHTRHLSSTPTNKRIVLPSFSADDDSTMQVIKTRLDEDANVPDMSSSTISSNDESVATEAFEKESLFLSSDAENIMKDAVSDNGPTTNTNASTNLKSSDAVLSRWKRRLNTFEDAFSIHKVSAVVYTLSSFTLMGTAASRWLIGRQEMFAIVPDYLEPVMWAFCISNFLMCAASIRMALLYRSNNVASRNAFIGVAGSSLFSAYFLVWAGPFAPEQMIAPLASQVGFGILCAWNMILILDTMIRASDLIDDRRDKRSQEENTSYGLEYFRYIFSAAWPLPVIVSTGYINAVLYDHGWLISVFDQVLQKEEFGLGASVFYNNVGGSMAASYAAFFITLRDKMLISKRAEWIGIVAFSFPILIWTIDVSARIFPYVLGIVQLDQ</sequence>
<dbReference type="EMBL" id="HBGZ01012619">
    <property type="protein sequence ID" value="CAD9596956.1"/>
    <property type="molecule type" value="Transcribed_RNA"/>
</dbReference>
<organism evidence="2">
    <name type="scientific">Skeletonema marinoi</name>
    <dbReference type="NCBI Taxonomy" id="267567"/>
    <lineage>
        <taxon>Eukaryota</taxon>
        <taxon>Sar</taxon>
        <taxon>Stramenopiles</taxon>
        <taxon>Ochrophyta</taxon>
        <taxon>Bacillariophyta</taxon>
        <taxon>Coscinodiscophyceae</taxon>
        <taxon>Thalassiosirophycidae</taxon>
        <taxon>Thalassiosirales</taxon>
        <taxon>Skeletonemataceae</taxon>
        <taxon>Skeletonema</taxon>
        <taxon>Skeletonema marinoi-dohrnii complex</taxon>
    </lineage>
</organism>
<keyword evidence="1" id="KW-1133">Transmembrane helix</keyword>
<feature type="transmembrane region" description="Helical" evidence="1">
    <location>
        <begin position="261"/>
        <end position="283"/>
    </location>
</feature>
<protein>
    <submittedName>
        <fullName evidence="2">Uncharacterized protein</fullName>
    </submittedName>
</protein>
<feature type="transmembrane region" description="Helical" evidence="1">
    <location>
        <begin position="159"/>
        <end position="179"/>
    </location>
</feature>
<feature type="transmembrane region" description="Helical" evidence="1">
    <location>
        <begin position="227"/>
        <end position="249"/>
    </location>
</feature>
<feature type="transmembrane region" description="Helical" evidence="1">
    <location>
        <begin position="195"/>
        <end position="215"/>
    </location>
</feature>
<evidence type="ECO:0000256" key="1">
    <source>
        <dbReference type="SAM" id="Phobius"/>
    </source>
</evidence>
<gene>
    <name evidence="2" type="ORF">SMAR0320_LOCUS8985</name>
</gene>
<feature type="transmembrane region" description="Helical" evidence="1">
    <location>
        <begin position="304"/>
        <end position="329"/>
    </location>
</feature>
<feature type="transmembrane region" description="Helical" evidence="1">
    <location>
        <begin position="15"/>
        <end position="35"/>
    </location>
</feature>
<keyword evidence="1" id="KW-0472">Membrane</keyword>